<comment type="caution">
    <text evidence="2">The sequence shown here is derived from an EMBL/GenBank/DDBJ whole genome shotgun (WGS) entry which is preliminary data.</text>
</comment>
<feature type="compositionally biased region" description="Basic and acidic residues" evidence="1">
    <location>
        <begin position="116"/>
        <end position="142"/>
    </location>
</feature>
<evidence type="ECO:0000313" key="2">
    <source>
        <dbReference type="EMBL" id="KAF7850800.1"/>
    </source>
</evidence>
<gene>
    <name evidence="2" type="ORF">BT93_L4996</name>
</gene>
<protein>
    <recommendedName>
        <fullName evidence="4">Late embryogenesis abundant protein</fullName>
    </recommendedName>
</protein>
<feature type="region of interest" description="Disordered" evidence="1">
    <location>
        <begin position="17"/>
        <end position="149"/>
    </location>
</feature>
<dbReference type="PANTHER" id="PTHR36410:SF1">
    <property type="entry name" value="EXPRESSED PROTEIN"/>
    <property type="match status" value="1"/>
</dbReference>
<sequence>MNIAIAVRSARTCHRHPLSLFSPPVEPPRLGRRTPGAVSFRNSSTQSSEQQKSEEDSKNNINNNSMDTRKKEDDNPTVTKTGDVMAHSFGEGYATRSDEEGFGGTYGGNDSCKVMKAKDIDEDHPEYDKSQGSEVKEKEKARHQTNAHS</sequence>
<organism evidence="2 3">
    <name type="scientific">Corymbia citriodora subsp. variegata</name>
    <dbReference type="NCBI Taxonomy" id="360336"/>
    <lineage>
        <taxon>Eukaryota</taxon>
        <taxon>Viridiplantae</taxon>
        <taxon>Streptophyta</taxon>
        <taxon>Embryophyta</taxon>
        <taxon>Tracheophyta</taxon>
        <taxon>Spermatophyta</taxon>
        <taxon>Magnoliopsida</taxon>
        <taxon>eudicotyledons</taxon>
        <taxon>Gunneridae</taxon>
        <taxon>Pentapetalae</taxon>
        <taxon>rosids</taxon>
        <taxon>malvids</taxon>
        <taxon>Myrtales</taxon>
        <taxon>Myrtaceae</taxon>
        <taxon>Myrtoideae</taxon>
        <taxon>Eucalypteae</taxon>
        <taxon>Corymbia</taxon>
    </lineage>
</organism>
<evidence type="ECO:0008006" key="4">
    <source>
        <dbReference type="Google" id="ProtNLM"/>
    </source>
</evidence>
<keyword evidence="3" id="KW-1185">Reference proteome</keyword>
<proteinExistence type="predicted"/>
<evidence type="ECO:0000313" key="3">
    <source>
        <dbReference type="Proteomes" id="UP000806378"/>
    </source>
</evidence>
<evidence type="ECO:0000256" key="1">
    <source>
        <dbReference type="SAM" id="MobiDB-lite"/>
    </source>
</evidence>
<accession>A0A8T0CTH2</accession>
<name>A0A8T0CTH2_CORYI</name>
<dbReference type="OrthoDB" id="1702799at2759"/>
<dbReference type="PANTHER" id="PTHR36410">
    <property type="entry name" value="EXPRESSED PROTEIN"/>
    <property type="match status" value="1"/>
</dbReference>
<dbReference type="Proteomes" id="UP000806378">
    <property type="component" value="Unassembled WGS sequence"/>
</dbReference>
<dbReference type="EMBL" id="MU089582">
    <property type="protein sequence ID" value="KAF7850800.1"/>
    <property type="molecule type" value="Genomic_DNA"/>
</dbReference>
<reference evidence="2" key="1">
    <citation type="submission" date="2020-05" db="EMBL/GenBank/DDBJ databases">
        <title>WGS assembly of Corymbia citriodora subspecies variegata.</title>
        <authorList>
            <person name="Barry K."/>
            <person name="Hundley H."/>
            <person name="Shu S."/>
            <person name="Jenkins J."/>
            <person name="Grimwood J."/>
            <person name="Baten A."/>
        </authorList>
    </citation>
    <scope>NUCLEOTIDE SEQUENCE</scope>
    <source>
        <strain evidence="2">CV2-018</strain>
    </source>
</reference>
<dbReference type="AlphaFoldDB" id="A0A8T0CTH2"/>
<dbReference type="Gramene" id="rna-gnl|WGS:JABURB|Cocit.L4996.1">
    <property type="protein sequence ID" value="cds-KAF7850800.1"/>
    <property type="gene ID" value="gene-BT93_L4996"/>
</dbReference>